<protein>
    <submittedName>
        <fullName evidence="1">Uncharacterized protein</fullName>
    </submittedName>
</protein>
<name>A0A3D8WZL8_PRIMG</name>
<dbReference type="AlphaFoldDB" id="A0A3D8WZL8"/>
<comment type="caution">
    <text evidence="1">The sequence shown here is derived from an EMBL/GenBank/DDBJ whole genome shotgun (WGS) entry which is preliminary data.</text>
</comment>
<gene>
    <name evidence="1" type="ORF">C3744_18420</name>
</gene>
<evidence type="ECO:0000313" key="1">
    <source>
        <dbReference type="EMBL" id="RDZ12279.1"/>
    </source>
</evidence>
<organism evidence="1 2">
    <name type="scientific">Priestia megaterium</name>
    <name type="common">Bacillus megaterium</name>
    <dbReference type="NCBI Taxonomy" id="1404"/>
    <lineage>
        <taxon>Bacteria</taxon>
        <taxon>Bacillati</taxon>
        <taxon>Bacillota</taxon>
        <taxon>Bacilli</taxon>
        <taxon>Bacillales</taxon>
        <taxon>Bacillaceae</taxon>
        <taxon>Priestia</taxon>
    </lineage>
</organism>
<reference evidence="1 2" key="1">
    <citation type="journal article" date="2018" name="Appl. Environ. Microbiol.">
        <title>Antimicrobial susceptibility testing and tentative epidemiological cut-off values of five Bacillus species relevant for use as animal feed additives or for plant protection.</title>
        <authorList>
            <person name="Agerso Y."/>
            <person name="Stuer-Lauridsen B."/>
            <person name="Bjerre K."/>
            <person name="Jensen M.G."/>
            <person name="Johansen E."/>
            <person name="Bennedsen M."/>
            <person name="Brockmann E."/>
            <person name="Nielsen B."/>
        </authorList>
    </citation>
    <scope>NUCLEOTIDE SEQUENCE [LARGE SCALE GENOMIC DNA]</scope>
    <source>
        <strain evidence="1 2">CHCC20162</strain>
    </source>
</reference>
<dbReference type="Proteomes" id="UP000256519">
    <property type="component" value="Unassembled WGS sequence"/>
</dbReference>
<sequence>MRGLTYAAFPAGVFLLLSNPQLEAPIYRKPTFTISIKSTKKSERVGFSIKNLASSFGFSFN</sequence>
<dbReference type="EMBL" id="PQWM01000022">
    <property type="protein sequence ID" value="RDZ12279.1"/>
    <property type="molecule type" value="Genomic_DNA"/>
</dbReference>
<evidence type="ECO:0000313" key="2">
    <source>
        <dbReference type="Proteomes" id="UP000256519"/>
    </source>
</evidence>
<accession>A0A3D8WZL8</accession>
<proteinExistence type="predicted"/>